<dbReference type="InterPro" id="IPR036396">
    <property type="entry name" value="Cyt_P450_sf"/>
</dbReference>
<dbReference type="InterPro" id="IPR002401">
    <property type="entry name" value="Cyt_P450_E_grp-I"/>
</dbReference>
<gene>
    <name evidence="8" type="ORF">N7Z68_14050</name>
</gene>
<proteinExistence type="inferred from homology"/>
<evidence type="ECO:0000256" key="6">
    <source>
        <dbReference type="ARBA" id="ARBA00023033"/>
    </source>
</evidence>
<keyword evidence="2 7" id="KW-0349">Heme</keyword>
<evidence type="ECO:0000256" key="3">
    <source>
        <dbReference type="ARBA" id="ARBA00022723"/>
    </source>
</evidence>
<comment type="similarity">
    <text evidence="1 7">Belongs to the cytochrome P450 family.</text>
</comment>
<evidence type="ECO:0000256" key="4">
    <source>
        <dbReference type="ARBA" id="ARBA00023002"/>
    </source>
</evidence>
<dbReference type="PANTHER" id="PTHR24291:SF50">
    <property type="entry name" value="BIFUNCTIONAL ALBAFLAVENONE MONOOXYGENASE_TERPENE SYNTHASE"/>
    <property type="match status" value="1"/>
</dbReference>
<evidence type="ECO:0000313" key="9">
    <source>
        <dbReference type="Proteomes" id="UP001148125"/>
    </source>
</evidence>
<keyword evidence="5 7" id="KW-0408">Iron</keyword>
<name>A0ABT5VGB5_9BACI</name>
<dbReference type="RefSeq" id="WP_275119111.1">
    <property type="nucleotide sequence ID" value="NZ_JAOTPO010000009.1"/>
</dbReference>
<reference evidence="8" key="1">
    <citation type="submission" date="2024-05" db="EMBL/GenBank/DDBJ databases">
        <title>Alkalihalobacillus sp. strain MEB203 novel alkaliphilic bacterium from Lonar Lake, India.</title>
        <authorList>
            <person name="Joshi A."/>
            <person name="Thite S."/>
            <person name="Mengade P."/>
        </authorList>
    </citation>
    <scope>NUCLEOTIDE SEQUENCE</scope>
    <source>
        <strain evidence="8">MEB 203</strain>
    </source>
</reference>
<dbReference type="Gene3D" id="1.10.630.10">
    <property type="entry name" value="Cytochrome P450"/>
    <property type="match status" value="1"/>
</dbReference>
<keyword evidence="4 7" id="KW-0560">Oxidoreductase</keyword>
<dbReference type="PROSITE" id="PS00086">
    <property type="entry name" value="CYTOCHROME_P450"/>
    <property type="match status" value="1"/>
</dbReference>
<dbReference type="SUPFAM" id="SSF48264">
    <property type="entry name" value="Cytochrome P450"/>
    <property type="match status" value="1"/>
</dbReference>
<evidence type="ECO:0000256" key="1">
    <source>
        <dbReference type="ARBA" id="ARBA00010617"/>
    </source>
</evidence>
<keyword evidence="3 7" id="KW-0479">Metal-binding</keyword>
<keyword evidence="9" id="KW-1185">Reference proteome</keyword>
<dbReference type="EMBL" id="JAOTPO010000009">
    <property type="protein sequence ID" value="MDE5414498.1"/>
    <property type="molecule type" value="Genomic_DNA"/>
</dbReference>
<evidence type="ECO:0000256" key="7">
    <source>
        <dbReference type="RuleBase" id="RU000461"/>
    </source>
</evidence>
<organism evidence="8 9">
    <name type="scientific">Alkalihalobacterium chitinilyticum</name>
    <dbReference type="NCBI Taxonomy" id="2980103"/>
    <lineage>
        <taxon>Bacteria</taxon>
        <taxon>Bacillati</taxon>
        <taxon>Bacillota</taxon>
        <taxon>Bacilli</taxon>
        <taxon>Bacillales</taxon>
        <taxon>Bacillaceae</taxon>
        <taxon>Alkalihalobacterium</taxon>
    </lineage>
</organism>
<dbReference type="PANTHER" id="PTHR24291">
    <property type="entry name" value="CYTOCHROME P450 FAMILY 4"/>
    <property type="match status" value="1"/>
</dbReference>
<dbReference type="PRINTS" id="PR00463">
    <property type="entry name" value="EP450I"/>
</dbReference>
<evidence type="ECO:0000256" key="2">
    <source>
        <dbReference type="ARBA" id="ARBA00022617"/>
    </source>
</evidence>
<comment type="caution">
    <text evidence="8">The sequence shown here is derived from an EMBL/GenBank/DDBJ whole genome shotgun (WGS) entry which is preliminary data.</text>
</comment>
<accession>A0ABT5VGB5</accession>
<evidence type="ECO:0000313" key="8">
    <source>
        <dbReference type="EMBL" id="MDE5414498.1"/>
    </source>
</evidence>
<sequence>MEKIIEKRIAKATPEEAAELFTSHLKASLHLLDKYGEHDIVQIPTKSEDEKNFFLFNADHIEEVLVKKQKSFKKGKDYDGLMLLLGEGLLTSEGEKHKKQRKLAQPSFHMKSIAQYADLMVKNADNLMKDWQDEQNLLISKEMMEVTLNIITETMFGTKLDEKLLGDIDESFSNFASTFVDKIINGNPSQENQMKLYQAVKTLNKVIYAIIEEKRKLIENGVHEHDLLSMLISSRYEEDGSAMTDKELYDQVMTIFLAGHETTAHTLTWTWYLISQHPEVEQKFWNELDTVLKGEKPTLESVRQLSYTNCILQESMRLYPAAYEIGREALETVEIGGVTFNKGDNFRMSQYAVQRSERYFDQPHDFIPERFDGDLLRKIPKYAYFPFGGGTRICIGNNLAIMEAVLILATIGQKYKLTLAEDQTVKQIPLITLRPNHGLTMVATKRS</sequence>
<dbReference type="PRINTS" id="PR00385">
    <property type="entry name" value="P450"/>
</dbReference>
<evidence type="ECO:0000256" key="5">
    <source>
        <dbReference type="ARBA" id="ARBA00023004"/>
    </source>
</evidence>
<dbReference type="Pfam" id="PF00067">
    <property type="entry name" value="p450"/>
    <property type="match status" value="1"/>
</dbReference>
<dbReference type="InterPro" id="IPR050196">
    <property type="entry name" value="Cytochrome_P450_Monoox"/>
</dbReference>
<protein>
    <submittedName>
        <fullName evidence="8">Cytochrome P450</fullName>
    </submittedName>
</protein>
<dbReference type="CDD" id="cd20620">
    <property type="entry name" value="CYP132-like"/>
    <property type="match status" value="1"/>
</dbReference>
<dbReference type="InterPro" id="IPR001128">
    <property type="entry name" value="Cyt_P450"/>
</dbReference>
<dbReference type="Proteomes" id="UP001148125">
    <property type="component" value="Unassembled WGS sequence"/>
</dbReference>
<keyword evidence="6 7" id="KW-0503">Monooxygenase</keyword>
<dbReference type="InterPro" id="IPR017972">
    <property type="entry name" value="Cyt_P450_CS"/>
</dbReference>